<dbReference type="InterPro" id="IPR014194">
    <property type="entry name" value="Spore_III_AE"/>
</dbReference>
<feature type="transmembrane region" description="Helical" evidence="1">
    <location>
        <begin position="96"/>
        <end position="113"/>
    </location>
</feature>
<feature type="transmembrane region" description="Helical" evidence="1">
    <location>
        <begin position="167"/>
        <end position="190"/>
    </location>
</feature>
<gene>
    <name evidence="2" type="ORF">H9831_08310</name>
</gene>
<protein>
    <submittedName>
        <fullName evidence="2">Stage III sporulation protein AE</fullName>
    </submittedName>
</protein>
<feature type="transmembrane region" description="Helical" evidence="1">
    <location>
        <begin position="133"/>
        <end position="155"/>
    </location>
</feature>
<dbReference type="Pfam" id="PF09546">
    <property type="entry name" value="Spore_III_AE"/>
    <property type="match status" value="1"/>
</dbReference>
<name>A0A9D1YQQ9_9FIRM</name>
<evidence type="ECO:0000313" key="3">
    <source>
        <dbReference type="Proteomes" id="UP000824007"/>
    </source>
</evidence>
<sequence length="352" mass="37034">MEQSGLLSELNPDALSEKMEELFPQFTIDFSGFLSRLLAGEMKEAFSLLFSSLKGGVAAEAAGMRNLFLTLLMIGVLSSLFTVAAQAFKNRQTADIAHFIACLTVLLTVLSVYSRAAGTVGTLLENILLFVRLFLPTFMLALGFSAGTVTAAGYYELILLLIYGVEQLLMSVGLPAADICMALVVMNGVWEEGKLSPLIDLIRKGAAGGLKFLLGCITGIGLLQSMVTPVLESLKISSATKFLSSIPGLGGLAEGTAQLLIGSAVLIKNGLGAAAVLLLLALCAVPFLKLFLYGLILKLCAALLGLSADSRLTGCMDRAGDAVFLLLRIAFTAAACFLILFAIITCLAGTMR</sequence>
<evidence type="ECO:0000313" key="2">
    <source>
        <dbReference type="EMBL" id="HIY60663.1"/>
    </source>
</evidence>
<dbReference type="AlphaFoldDB" id="A0A9D1YQQ9"/>
<comment type="caution">
    <text evidence="2">The sequence shown here is derived from an EMBL/GenBank/DDBJ whole genome shotgun (WGS) entry which is preliminary data.</text>
</comment>
<keyword evidence="1" id="KW-1133">Transmembrane helix</keyword>
<feature type="transmembrane region" description="Helical" evidence="1">
    <location>
        <begin position="325"/>
        <end position="351"/>
    </location>
</feature>
<organism evidence="2 3">
    <name type="scientific">Candidatus Eisenbergiella pullistercoris</name>
    <dbReference type="NCBI Taxonomy" id="2838555"/>
    <lineage>
        <taxon>Bacteria</taxon>
        <taxon>Bacillati</taxon>
        <taxon>Bacillota</taxon>
        <taxon>Clostridia</taxon>
        <taxon>Lachnospirales</taxon>
        <taxon>Lachnospiraceae</taxon>
        <taxon>Eisenbergiella</taxon>
    </lineage>
</organism>
<proteinExistence type="predicted"/>
<feature type="transmembrane region" description="Helical" evidence="1">
    <location>
        <begin position="273"/>
        <end position="304"/>
    </location>
</feature>
<accession>A0A9D1YQQ9</accession>
<feature type="transmembrane region" description="Helical" evidence="1">
    <location>
        <begin position="210"/>
        <end position="231"/>
    </location>
</feature>
<evidence type="ECO:0000256" key="1">
    <source>
        <dbReference type="SAM" id="Phobius"/>
    </source>
</evidence>
<feature type="transmembrane region" description="Helical" evidence="1">
    <location>
        <begin position="67"/>
        <end position="84"/>
    </location>
</feature>
<dbReference type="EMBL" id="DXDD01000102">
    <property type="protein sequence ID" value="HIY60663.1"/>
    <property type="molecule type" value="Genomic_DNA"/>
</dbReference>
<keyword evidence="1" id="KW-0472">Membrane</keyword>
<dbReference type="Proteomes" id="UP000824007">
    <property type="component" value="Unassembled WGS sequence"/>
</dbReference>
<reference evidence="2" key="1">
    <citation type="journal article" date="2021" name="PeerJ">
        <title>Extensive microbial diversity within the chicken gut microbiome revealed by metagenomics and culture.</title>
        <authorList>
            <person name="Gilroy R."/>
            <person name="Ravi A."/>
            <person name="Getino M."/>
            <person name="Pursley I."/>
            <person name="Horton D.L."/>
            <person name="Alikhan N.F."/>
            <person name="Baker D."/>
            <person name="Gharbi K."/>
            <person name="Hall N."/>
            <person name="Watson M."/>
            <person name="Adriaenssens E.M."/>
            <person name="Foster-Nyarko E."/>
            <person name="Jarju S."/>
            <person name="Secka A."/>
            <person name="Antonio M."/>
            <person name="Oren A."/>
            <person name="Chaudhuri R.R."/>
            <person name="La Ragione R."/>
            <person name="Hildebrand F."/>
            <person name="Pallen M.J."/>
        </authorList>
    </citation>
    <scope>NUCLEOTIDE SEQUENCE</scope>
    <source>
        <strain evidence="2">ChiSxjej3B15-24422</strain>
    </source>
</reference>
<keyword evidence="1" id="KW-0812">Transmembrane</keyword>
<reference evidence="2" key="2">
    <citation type="submission" date="2021-04" db="EMBL/GenBank/DDBJ databases">
        <authorList>
            <person name="Gilroy R."/>
        </authorList>
    </citation>
    <scope>NUCLEOTIDE SEQUENCE</scope>
    <source>
        <strain evidence="2">ChiSxjej3B15-24422</strain>
    </source>
</reference>